<feature type="repeat" description="WD" evidence="3">
    <location>
        <begin position="1179"/>
        <end position="1220"/>
    </location>
</feature>
<evidence type="ECO:0000259" key="5">
    <source>
        <dbReference type="PROSITE" id="PS50837"/>
    </source>
</evidence>
<dbReference type="Proteomes" id="UP000281245">
    <property type="component" value="Unassembled WGS sequence"/>
</dbReference>
<dbReference type="PRINTS" id="PR00320">
    <property type="entry name" value="GPROTEINBRPT"/>
</dbReference>
<feature type="repeat" description="WD" evidence="3">
    <location>
        <begin position="1137"/>
        <end position="1178"/>
    </location>
</feature>
<evidence type="ECO:0000256" key="4">
    <source>
        <dbReference type="SAM" id="MobiDB-lite"/>
    </source>
</evidence>
<dbReference type="PANTHER" id="PTHR19848">
    <property type="entry name" value="WD40 REPEAT PROTEIN"/>
    <property type="match status" value="1"/>
</dbReference>
<feature type="repeat" description="WD" evidence="3">
    <location>
        <begin position="1221"/>
        <end position="1262"/>
    </location>
</feature>
<dbReference type="InterPro" id="IPR010730">
    <property type="entry name" value="HET"/>
</dbReference>
<dbReference type="SUPFAM" id="SSF52540">
    <property type="entry name" value="P-loop containing nucleoside triphosphate hydrolases"/>
    <property type="match status" value="1"/>
</dbReference>
<dbReference type="PROSITE" id="PS50082">
    <property type="entry name" value="WD_REPEATS_2"/>
    <property type="match status" value="6"/>
</dbReference>
<evidence type="ECO:0000313" key="6">
    <source>
        <dbReference type="EMBL" id="RMX87501.1"/>
    </source>
</evidence>
<dbReference type="SUPFAM" id="SSF50978">
    <property type="entry name" value="WD40 repeat-like"/>
    <property type="match status" value="2"/>
</dbReference>
<dbReference type="InterPro" id="IPR027417">
    <property type="entry name" value="P-loop_NTPase"/>
</dbReference>
<dbReference type="OrthoDB" id="538223at2759"/>
<gene>
    <name evidence="6" type="ORF">D0869_02314</name>
</gene>
<comment type="caution">
    <text evidence="6">The sequence shown here is derived from an EMBL/GenBank/DDBJ whole genome shotgun (WGS) entry which is preliminary data.</text>
</comment>
<dbReference type="Pfam" id="PF06985">
    <property type="entry name" value="HET"/>
    <property type="match status" value="1"/>
</dbReference>
<dbReference type="VEuPathDB" id="FungiDB:BTJ68_15352"/>
<dbReference type="PROSITE" id="PS00678">
    <property type="entry name" value="WD_REPEATS_1"/>
    <property type="match status" value="4"/>
</dbReference>
<feature type="repeat" description="WD" evidence="3">
    <location>
        <begin position="1095"/>
        <end position="1136"/>
    </location>
</feature>
<feature type="domain" description="NACHT" evidence="5">
    <location>
        <begin position="374"/>
        <end position="590"/>
    </location>
</feature>
<dbReference type="PROSITE" id="PS50837">
    <property type="entry name" value="NACHT"/>
    <property type="match status" value="1"/>
</dbReference>
<evidence type="ECO:0000256" key="3">
    <source>
        <dbReference type="PROSITE-ProRule" id="PRU00221"/>
    </source>
</evidence>
<dbReference type="Pfam" id="PF24883">
    <property type="entry name" value="NPHP3_N"/>
    <property type="match status" value="1"/>
</dbReference>
<feature type="compositionally biased region" description="Low complexity" evidence="4">
    <location>
        <begin position="14"/>
        <end position="28"/>
    </location>
</feature>
<dbReference type="SMART" id="SM00320">
    <property type="entry name" value="WD40"/>
    <property type="match status" value="9"/>
</dbReference>
<feature type="repeat" description="WD" evidence="3">
    <location>
        <begin position="897"/>
        <end position="938"/>
    </location>
</feature>
<sequence length="1378" mass="152220">MVPRSTGGVDSHTAFKPAQASPPSAFSSGERATSGDPVTQNDPYSTAPPICLLLARTTSKQGQVPPASGSAKHPCQPCGSFRDPTNGEYRLTEFHDDSIPAYAILSHTWIQSDEAEPEPEPTFRDLREGSGLEKPGYKKIKFCGEQAETDGLEYFWVDTCCINKENRSELSHAIRSMFRWYRASSVCYVYLSDVCGSHDSVVPTSWESEFYKSRWFTRGWTLQELLAPRSVEFFTCEGARLGSKITLAEHMSEITRVPGLALSGDTPSRFSREERFRWLQSRETSRPEDGAYSLLGIFDVDMPVAYDEGAGGAIRRLEAAIERREKCIRDVRLSDPRDDKKRIEQDKGGLLKDAYSWVLQTTEFQQWRRAKDSSIFWITGDPGKGKTMLLCGMIEELEKSSGRIPVLSYFFCQATDRQADNATAVLRGLIYMFVHQWPSLASHFQARHDTAGKALFEDIALADILHSMLADPLLDGACVIVDALDECSTDRHKPLDFIVAASASCAKTKWIVASRNWSDVEKAFRGAGQAVKLSLELNEDSVSAAVTTYIKYKVRELARRNRYDVAERDAVQRNLECNAHGAFLWVALACRELLDVEGWEARELSQELPLGLEPFYRRMIKQISHSRRSKLCEEILAIALVVRRPLSLEEMSALVSGGPSYYSNPEAWVSIIQDCGSFLALRDKIISFVHQSAKDFLFRHARSENFLNLIGLAHHNVCTPSLSLLMTTLRRNIYGLGDPGISIENVNPPHQCDPLAAIRYSCVYWVEHLQESKDNSIFHHGGMVDKFLCAHYLYWLEASSLCGSMSNAQISISKLEGLLREQASPELFKIAHDALRFILYHKSMIESFPLQAYMSGLLFSPRQSLIRLAYAHEEPKPETMTIIPPNRDQWNACLQTLEGHSNGVNSVVFSHDSTRLASASSDGTIKIWEASGYTCLRTLRNHGWDNSVVFSHDSTLLATASGVTVAIWDASNGACLETMTNHNGLVVALASGSDDKTLIVWRAGKRGLVQTLDGHRGSVVSVTFSRDSSRLASGSEDGAIKIWNANTDVSLETPEGHEEGVSLVAFSHDSVKLASAAFNEIKIWGAASGVCQHTVWGHENQIWSVDFSHDSARLASASDDDMIMVWDTSSGVCLRKLDGHSKGIVSVKFSHDSIRLVSGSYDNTVKIWNASSGACLRTLKGHSDTVFSAAFSHDSSWVVSASGDRTAKIWDASNGACLQTLEGNIGRAIEVTFSHDSILVASASEDNTIRIWDSNNGVGLQTMESPRSSICTVTVSNDSTRLQLTSNQGNTTIAWVTDSGAPSQATQAGAFNFKRAHDPQRGSRGVTSDEKWLTQDSRKILWLPSEFRPDCSAASGAIVAIGTASGKVWTCRLDGKDQ</sequence>
<dbReference type="InterPro" id="IPR007111">
    <property type="entry name" value="NACHT_NTPase"/>
</dbReference>
<dbReference type="PROSITE" id="PS50294">
    <property type="entry name" value="WD_REPEATS_REGION"/>
    <property type="match status" value="6"/>
</dbReference>
<reference evidence="6 7" key="1">
    <citation type="journal article" date="2018" name="BMC Genomics">
        <title>Genomic evidence for intraspecific hybridization in a clonal and extremely halotolerant yeast.</title>
        <authorList>
            <person name="Gostincar C."/>
            <person name="Stajich J.E."/>
            <person name="Zupancic J."/>
            <person name="Zalar P."/>
            <person name="Gunde-Cimerman N."/>
        </authorList>
    </citation>
    <scope>NUCLEOTIDE SEQUENCE [LARGE SCALE GENOMIC DNA]</scope>
    <source>
        <strain evidence="6 7">EXF-6656</strain>
    </source>
</reference>
<dbReference type="InterPro" id="IPR019775">
    <property type="entry name" value="WD40_repeat_CS"/>
</dbReference>
<dbReference type="InterPro" id="IPR001680">
    <property type="entry name" value="WD40_rpt"/>
</dbReference>
<dbReference type="InterPro" id="IPR036322">
    <property type="entry name" value="WD40_repeat_dom_sf"/>
</dbReference>
<dbReference type="InterPro" id="IPR015943">
    <property type="entry name" value="WD40/YVTN_repeat-like_dom_sf"/>
</dbReference>
<dbReference type="PROSITE" id="PS50231">
    <property type="entry name" value="RICIN_B_LECTIN"/>
    <property type="match status" value="1"/>
</dbReference>
<feature type="repeat" description="WD" evidence="3">
    <location>
        <begin position="1012"/>
        <end position="1053"/>
    </location>
</feature>
<dbReference type="InterPro" id="IPR020472">
    <property type="entry name" value="WD40_PAC1"/>
</dbReference>
<feature type="region of interest" description="Disordered" evidence="4">
    <location>
        <begin position="1"/>
        <end position="45"/>
    </location>
</feature>
<evidence type="ECO:0000313" key="7">
    <source>
        <dbReference type="Proteomes" id="UP000281245"/>
    </source>
</evidence>
<protein>
    <recommendedName>
        <fullName evidence="5">NACHT domain-containing protein</fullName>
    </recommendedName>
</protein>
<dbReference type="Gene3D" id="3.40.50.300">
    <property type="entry name" value="P-loop containing nucleotide triphosphate hydrolases"/>
    <property type="match status" value="1"/>
</dbReference>
<dbReference type="Gene3D" id="2.130.10.10">
    <property type="entry name" value="YVTN repeat-like/Quinoprotein amine dehydrogenase"/>
    <property type="match status" value="3"/>
</dbReference>
<dbReference type="InterPro" id="IPR056884">
    <property type="entry name" value="NPHP3-like_N"/>
</dbReference>
<dbReference type="PANTHER" id="PTHR19848:SF8">
    <property type="entry name" value="F-BOX AND WD REPEAT DOMAIN CONTAINING 7"/>
    <property type="match status" value="1"/>
</dbReference>
<dbReference type="EMBL" id="QWIJ01000112">
    <property type="protein sequence ID" value="RMX87501.1"/>
    <property type="molecule type" value="Genomic_DNA"/>
</dbReference>
<evidence type="ECO:0000256" key="2">
    <source>
        <dbReference type="ARBA" id="ARBA00022737"/>
    </source>
</evidence>
<proteinExistence type="predicted"/>
<name>A0A3M6X9Y9_HORWE</name>
<accession>A0A3M6X9Y9</accession>
<feature type="region of interest" description="Disordered" evidence="4">
    <location>
        <begin position="59"/>
        <end position="78"/>
    </location>
</feature>
<organism evidence="6 7">
    <name type="scientific">Hortaea werneckii</name>
    <name type="common">Black yeast</name>
    <name type="synonym">Cladosporium werneckii</name>
    <dbReference type="NCBI Taxonomy" id="91943"/>
    <lineage>
        <taxon>Eukaryota</taxon>
        <taxon>Fungi</taxon>
        <taxon>Dikarya</taxon>
        <taxon>Ascomycota</taxon>
        <taxon>Pezizomycotina</taxon>
        <taxon>Dothideomycetes</taxon>
        <taxon>Dothideomycetidae</taxon>
        <taxon>Mycosphaerellales</taxon>
        <taxon>Teratosphaeriaceae</taxon>
        <taxon>Hortaea</taxon>
    </lineage>
</organism>
<dbReference type="CDD" id="cd00200">
    <property type="entry name" value="WD40"/>
    <property type="match status" value="1"/>
</dbReference>
<keyword evidence="2" id="KW-0677">Repeat</keyword>
<dbReference type="Pfam" id="PF00400">
    <property type="entry name" value="WD40"/>
    <property type="match status" value="6"/>
</dbReference>
<keyword evidence="1 3" id="KW-0853">WD repeat</keyword>
<evidence type="ECO:0000256" key="1">
    <source>
        <dbReference type="ARBA" id="ARBA00022574"/>
    </source>
</evidence>